<accession>A0A0D8L6I8</accession>
<dbReference type="InterPro" id="IPR019648">
    <property type="entry name" value="YebY"/>
</dbReference>
<evidence type="ECO:0000256" key="1">
    <source>
        <dbReference type="SAM" id="SignalP"/>
    </source>
</evidence>
<comment type="caution">
    <text evidence="2">The sequence shown here is derived from an EMBL/GenBank/DDBJ whole genome shotgun (WGS) entry which is preliminary data.</text>
</comment>
<dbReference type="PATRIC" id="fig|582.24.peg.3900"/>
<organism evidence="2 3">
    <name type="scientific">Morganella morganii</name>
    <name type="common">Proteus morganii</name>
    <dbReference type="NCBI Taxonomy" id="582"/>
    <lineage>
        <taxon>Bacteria</taxon>
        <taxon>Pseudomonadati</taxon>
        <taxon>Pseudomonadota</taxon>
        <taxon>Gammaproteobacteria</taxon>
        <taxon>Enterobacterales</taxon>
        <taxon>Morganellaceae</taxon>
        <taxon>Morganella</taxon>
    </lineage>
</organism>
<evidence type="ECO:0000313" key="3">
    <source>
        <dbReference type="Proteomes" id="UP000032582"/>
    </source>
</evidence>
<keyword evidence="1" id="KW-0732">Signal</keyword>
<gene>
    <name evidence="2" type="ORF">UA45_12420</name>
</gene>
<reference evidence="2 3" key="1">
    <citation type="submission" date="2015-02" db="EMBL/GenBank/DDBJ databases">
        <title>Whole genome shotgun sequencing of cultured foodborne pathogen.</title>
        <authorList>
            <person name="Timme R."/>
            <person name="Allard M.W."/>
            <person name="Strain E."/>
            <person name="Evans P.S."/>
            <person name="Brown E."/>
        </authorList>
    </citation>
    <scope>NUCLEOTIDE SEQUENCE [LARGE SCALE GENOMIC DNA]</scope>
    <source>
        <strain evidence="2 3">GCSL-TSO-24</strain>
    </source>
</reference>
<dbReference type="Proteomes" id="UP000032582">
    <property type="component" value="Unassembled WGS sequence"/>
</dbReference>
<dbReference type="AlphaFoldDB" id="A0A0D8L6I8"/>
<feature type="signal peptide" evidence="1">
    <location>
        <begin position="1"/>
        <end position="18"/>
    </location>
</feature>
<proteinExistence type="predicted"/>
<dbReference type="EMBL" id="JZSH01000139">
    <property type="protein sequence ID" value="KJF77467.1"/>
    <property type="molecule type" value="Genomic_DNA"/>
</dbReference>
<dbReference type="Pfam" id="PF10709">
    <property type="entry name" value="DUF2511"/>
    <property type="match status" value="1"/>
</dbReference>
<protein>
    <recommendedName>
        <fullName evidence="4">DUF2511 domain-containing protein</fullName>
    </recommendedName>
</protein>
<feature type="chain" id="PRO_5002332671" description="DUF2511 domain-containing protein" evidence="1">
    <location>
        <begin position="19"/>
        <end position="112"/>
    </location>
</feature>
<evidence type="ECO:0000313" key="2">
    <source>
        <dbReference type="EMBL" id="KJF77467.1"/>
    </source>
</evidence>
<sequence length="112" mass="12102">MKKALALIPLLLAGAAQAAPLKTISKFEFGEKWPFTREEVMINCRDGNALWVINPSTLMSYPLNDVAAQQAKEQKIKVTDLSVITLKQTGDAEKGMDLTPVIEAAGALCGDK</sequence>
<name>A0A0D8L6I8_MORMO</name>
<evidence type="ECO:0008006" key="4">
    <source>
        <dbReference type="Google" id="ProtNLM"/>
    </source>
</evidence>